<reference evidence="2 3" key="1">
    <citation type="submission" date="2019-05" db="EMBL/GenBank/DDBJ databases">
        <title>Another draft genome of Portunus trituberculatus and its Hox gene families provides insights of decapod evolution.</title>
        <authorList>
            <person name="Jeong J.-H."/>
            <person name="Song I."/>
            <person name="Kim S."/>
            <person name="Choi T."/>
            <person name="Kim D."/>
            <person name="Ryu S."/>
            <person name="Kim W."/>
        </authorList>
    </citation>
    <scope>NUCLEOTIDE SEQUENCE [LARGE SCALE GENOMIC DNA]</scope>
    <source>
        <tissue evidence="2">Muscle</tissue>
    </source>
</reference>
<name>A0A5B7D126_PORTR</name>
<dbReference type="Proteomes" id="UP000324222">
    <property type="component" value="Unassembled WGS sequence"/>
</dbReference>
<organism evidence="2 3">
    <name type="scientific">Portunus trituberculatus</name>
    <name type="common">Swimming crab</name>
    <name type="synonym">Neptunus trituberculatus</name>
    <dbReference type="NCBI Taxonomy" id="210409"/>
    <lineage>
        <taxon>Eukaryota</taxon>
        <taxon>Metazoa</taxon>
        <taxon>Ecdysozoa</taxon>
        <taxon>Arthropoda</taxon>
        <taxon>Crustacea</taxon>
        <taxon>Multicrustacea</taxon>
        <taxon>Malacostraca</taxon>
        <taxon>Eumalacostraca</taxon>
        <taxon>Eucarida</taxon>
        <taxon>Decapoda</taxon>
        <taxon>Pleocyemata</taxon>
        <taxon>Brachyura</taxon>
        <taxon>Eubrachyura</taxon>
        <taxon>Portunoidea</taxon>
        <taxon>Portunidae</taxon>
        <taxon>Portuninae</taxon>
        <taxon>Portunus</taxon>
    </lineage>
</organism>
<comment type="caution">
    <text evidence="2">The sequence shown here is derived from an EMBL/GenBank/DDBJ whole genome shotgun (WGS) entry which is preliminary data.</text>
</comment>
<keyword evidence="1" id="KW-1133">Transmembrane helix</keyword>
<protein>
    <submittedName>
        <fullName evidence="2">Uncharacterized protein</fullName>
    </submittedName>
</protein>
<accession>A0A5B7D126</accession>
<feature type="transmembrane region" description="Helical" evidence="1">
    <location>
        <begin position="6"/>
        <end position="29"/>
    </location>
</feature>
<keyword evidence="3" id="KW-1185">Reference proteome</keyword>
<sequence>MSSSFLPSSVFLLIDLLFPATAVLLLLVYPIAVSRPLSSSFVLTQRLPKEERGREAGRGRKEGNGLVELMVTEVVLVIAREVVLLVARVGGDIDGSIGVGGGEIVAHLCLLVMNGKRKEAAVMGCTVLCCGGEHCRLWSPFCLWLRCASLQCCCGKV</sequence>
<dbReference type="AlphaFoldDB" id="A0A5B7D126"/>
<keyword evidence="1" id="KW-0472">Membrane</keyword>
<keyword evidence="1" id="KW-0812">Transmembrane</keyword>
<evidence type="ECO:0000256" key="1">
    <source>
        <dbReference type="SAM" id="Phobius"/>
    </source>
</evidence>
<dbReference type="EMBL" id="VSRR010000387">
    <property type="protein sequence ID" value="MPC14901.1"/>
    <property type="molecule type" value="Genomic_DNA"/>
</dbReference>
<gene>
    <name evidence="2" type="ORF">E2C01_007679</name>
</gene>
<evidence type="ECO:0000313" key="3">
    <source>
        <dbReference type="Proteomes" id="UP000324222"/>
    </source>
</evidence>
<evidence type="ECO:0000313" key="2">
    <source>
        <dbReference type="EMBL" id="MPC14901.1"/>
    </source>
</evidence>
<proteinExistence type="predicted"/>